<protein>
    <submittedName>
        <fullName evidence="2">DUF4192 family protein</fullName>
    </submittedName>
</protein>
<feature type="region of interest" description="Disordered" evidence="1">
    <location>
        <begin position="422"/>
        <end position="606"/>
    </location>
</feature>
<name>A0ABV5VDM9_9ACTN</name>
<gene>
    <name evidence="2" type="ORF">ACFFRO_12265</name>
</gene>
<reference evidence="2 3" key="1">
    <citation type="submission" date="2024-09" db="EMBL/GenBank/DDBJ databases">
        <authorList>
            <person name="Sun Q."/>
            <person name="Mori K."/>
        </authorList>
    </citation>
    <scope>NUCLEOTIDE SEQUENCE [LARGE SCALE GENOMIC DNA]</scope>
    <source>
        <strain evidence="2 3">JCM 10918</strain>
    </source>
</reference>
<dbReference type="Pfam" id="PF13830">
    <property type="entry name" value="DUF4192"/>
    <property type="match status" value="1"/>
</dbReference>
<dbReference type="Proteomes" id="UP001589703">
    <property type="component" value="Unassembled WGS sequence"/>
</dbReference>
<comment type="caution">
    <text evidence="2">The sequence shown here is derived from an EMBL/GenBank/DDBJ whole genome shotgun (WGS) entry which is preliminary data.</text>
</comment>
<feature type="compositionally biased region" description="Polar residues" evidence="1">
    <location>
        <begin position="1"/>
        <end position="13"/>
    </location>
</feature>
<evidence type="ECO:0000313" key="2">
    <source>
        <dbReference type="EMBL" id="MFB9735901.1"/>
    </source>
</evidence>
<organism evidence="2 3">
    <name type="scientific">Streptomyces thermocoprophilus</name>
    <dbReference type="NCBI Taxonomy" id="78356"/>
    <lineage>
        <taxon>Bacteria</taxon>
        <taxon>Bacillati</taxon>
        <taxon>Actinomycetota</taxon>
        <taxon>Actinomycetes</taxon>
        <taxon>Kitasatosporales</taxon>
        <taxon>Streptomycetaceae</taxon>
        <taxon>Streptomyces</taxon>
    </lineage>
</organism>
<dbReference type="RefSeq" id="WP_385858841.1">
    <property type="nucleotide sequence ID" value="NZ_JBHMAR010000011.1"/>
</dbReference>
<feature type="compositionally biased region" description="Low complexity" evidence="1">
    <location>
        <begin position="467"/>
        <end position="483"/>
    </location>
</feature>
<feature type="compositionally biased region" description="Low complexity" evidence="1">
    <location>
        <begin position="429"/>
        <end position="447"/>
    </location>
</feature>
<evidence type="ECO:0000256" key="1">
    <source>
        <dbReference type="SAM" id="MobiDB-lite"/>
    </source>
</evidence>
<keyword evidence="3" id="KW-1185">Reference proteome</keyword>
<feature type="region of interest" description="Disordered" evidence="1">
    <location>
        <begin position="1"/>
        <end position="62"/>
    </location>
</feature>
<dbReference type="InterPro" id="IPR025447">
    <property type="entry name" value="DUF4192"/>
</dbReference>
<evidence type="ECO:0000313" key="3">
    <source>
        <dbReference type="Proteomes" id="UP001589703"/>
    </source>
</evidence>
<accession>A0ABV5VDM9</accession>
<feature type="compositionally biased region" description="Basic residues" evidence="1">
    <location>
        <begin position="576"/>
        <end position="585"/>
    </location>
</feature>
<sequence>MTNHGETTGSFESGETAGYRKGDDGTSCYYHRPAAVGRPDPAEADDLPALPDPTGPHQVTLRSTSELADALPYLLGYRPEDSIVLVALHHSEGRGRFGGRARVGIPPHADDWAAAVRQLAHGLVLGCERRGARPGQLVAYVCQEPAHGETGRQVRDRLAPLVHELRLECGRLDVPVVEALCISDGRFWSYCCHGENCCPPEGVPMSLPGTSVIAAAAAYAGIRVRGSLRELRARLLPVEGIAALEQEAVLDNADPTLTRRMLDDNDRARVVEETLVLAEQIIQRYAGAPPVTGATAEDRRDDDLLTHDEAARLILGLQDRTTRDKAAGEWMEGDEADPALRLWRALARRCVGPYREHAAAPLTLAGWVAWSVGDDVEAREAFAMALGANPEYLFARLLHQAINQGIDPESVRRCLRPHRWSRATGTETEPALPAPEAAPASDPHPASAVPPAPDVLEPALSAPPAPAGSTPGPVTEPVPGTTPAIGQTAGTETGPAAHTTPRTEADSAAVPASTPGADRPTPPARRRRRSHTRPLDEPRPAAPNAQAPGRSARSTAPASRPTADRADVTRPAGRNTGRRAARRTGRPLPTGADSTGAMAGDGNEGP</sequence>
<proteinExistence type="predicted"/>
<dbReference type="EMBL" id="JBHMAR010000011">
    <property type="protein sequence ID" value="MFB9735901.1"/>
    <property type="molecule type" value="Genomic_DNA"/>
</dbReference>